<proteinExistence type="inferred from homology"/>
<keyword evidence="2" id="KW-1003">Cell membrane</keyword>
<accession>A0A6J6MN35</accession>
<dbReference type="GO" id="GO:0015385">
    <property type="term" value="F:sodium:proton antiporter activity"/>
    <property type="evidence" value="ECO:0007669"/>
    <property type="project" value="TreeGrafter"/>
</dbReference>
<dbReference type="EMBL" id="CAEZUJ010000014">
    <property type="protein sequence ID" value="CAB4597082.1"/>
    <property type="molecule type" value="Genomic_DNA"/>
</dbReference>
<dbReference type="GO" id="GO:0005886">
    <property type="term" value="C:plasma membrane"/>
    <property type="evidence" value="ECO:0007669"/>
    <property type="project" value="UniProtKB-SubCell"/>
</dbReference>
<evidence type="ECO:0000313" key="8">
    <source>
        <dbReference type="EMBL" id="CAB4674324.1"/>
    </source>
</evidence>
<feature type="transmembrane region" description="Helical" evidence="6">
    <location>
        <begin position="53"/>
        <end position="69"/>
    </location>
</feature>
<feature type="transmembrane region" description="Helical" evidence="6">
    <location>
        <begin position="90"/>
        <end position="111"/>
    </location>
</feature>
<dbReference type="InterPro" id="IPR023171">
    <property type="entry name" value="Na/H_antiporter_dom_sf"/>
</dbReference>
<feature type="transmembrane region" description="Helical" evidence="6">
    <location>
        <begin position="206"/>
        <end position="226"/>
    </location>
</feature>
<feature type="transmembrane region" description="Helical" evidence="6">
    <location>
        <begin position="172"/>
        <end position="194"/>
    </location>
</feature>
<feature type="transmembrane region" description="Helical" evidence="6">
    <location>
        <begin position="238"/>
        <end position="265"/>
    </location>
</feature>
<evidence type="ECO:0000256" key="3">
    <source>
        <dbReference type="ARBA" id="ARBA00022692"/>
    </source>
</evidence>
<dbReference type="EMBL" id="CAEZXH010000002">
    <property type="protein sequence ID" value="CAB4674324.1"/>
    <property type="molecule type" value="Genomic_DNA"/>
</dbReference>
<feature type="transmembrane region" description="Helical" evidence="6">
    <location>
        <begin position="277"/>
        <end position="298"/>
    </location>
</feature>
<evidence type="ECO:0000256" key="4">
    <source>
        <dbReference type="ARBA" id="ARBA00022989"/>
    </source>
</evidence>
<evidence type="ECO:0000256" key="1">
    <source>
        <dbReference type="ARBA" id="ARBA00004429"/>
    </source>
</evidence>
<protein>
    <submittedName>
        <fullName evidence="8">Unannotated protein</fullName>
    </submittedName>
</protein>
<dbReference type="PANTHER" id="PTHR30341:SF0">
    <property type="entry name" value="NA(+)_H(+) ANTIPORTER NHAA"/>
    <property type="match status" value="1"/>
</dbReference>
<dbReference type="GO" id="GO:0006885">
    <property type="term" value="P:regulation of pH"/>
    <property type="evidence" value="ECO:0007669"/>
    <property type="project" value="InterPro"/>
</dbReference>
<evidence type="ECO:0000313" key="9">
    <source>
        <dbReference type="EMBL" id="CAB4778840.1"/>
    </source>
</evidence>
<keyword evidence="3 6" id="KW-0812">Transmembrane</keyword>
<evidence type="ECO:0000256" key="2">
    <source>
        <dbReference type="ARBA" id="ARBA00022475"/>
    </source>
</evidence>
<gene>
    <name evidence="7" type="ORF">UFOPK1811_00538</name>
    <name evidence="8" type="ORF">UFOPK2360_00057</name>
    <name evidence="9" type="ORF">UFOPK2922_00868</name>
    <name evidence="10" type="ORF">UFOPK3306_00407</name>
</gene>
<sequence>MAIARGFSNSIRAFFRTESSGGVFLVFAALIALISANSPWSAGYLNFWHEYEVFINDGLIAIFFFLVGLEIRQEARSGQFRDPKSAALPIVAAIGGMVTPALIFVIFNSGSATSNGWAIPMATDIALALGALALLGKRIDTSLKVFLLTLAIADDLGSILVLGIFYSDGVSLVKIASSIGAVILAWIIPLRGGFNTEKLIKIIHPWSAFLVIPLFALVNIGIQINLPNIDQMITTPVVIGIVIGRVIGKVVGITFFAWAAVKLGFAKLPAALSFKEIAGAGALAGMGLTVSLFVAKVALTDQSAIAEVKFALLLSALISAVLGLTLLRIFSTKQD</sequence>
<dbReference type="InterPro" id="IPR004670">
    <property type="entry name" value="NhaA"/>
</dbReference>
<feature type="transmembrane region" description="Helical" evidence="6">
    <location>
        <begin position="21"/>
        <end position="41"/>
    </location>
</feature>
<dbReference type="HAMAP" id="MF_01844">
    <property type="entry name" value="NhaA"/>
    <property type="match status" value="1"/>
</dbReference>
<dbReference type="PANTHER" id="PTHR30341">
    <property type="entry name" value="SODIUM ION/PROTON ANTIPORTER NHAA-RELATED"/>
    <property type="match status" value="1"/>
</dbReference>
<dbReference type="EMBL" id="CAFBLI010000020">
    <property type="protein sequence ID" value="CAB4860776.1"/>
    <property type="molecule type" value="Genomic_DNA"/>
</dbReference>
<dbReference type="Gene3D" id="1.20.1530.10">
    <property type="entry name" value="Na+/H+ antiporter like domain"/>
    <property type="match status" value="1"/>
</dbReference>
<keyword evidence="4 6" id="KW-1133">Transmembrane helix</keyword>
<keyword evidence="5 6" id="KW-0472">Membrane</keyword>
<reference evidence="8" key="1">
    <citation type="submission" date="2020-05" db="EMBL/GenBank/DDBJ databases">
        <authorList>
            <person name="Chiriac C."/>
            <person name="Salcher M."/>
            <person name="Ghai R."/>
            <person name="Kavagutti S V."/>
        </authorList>
    </citation>
    <scope>NUCLEOTIDE SEQUENCE</scope>
</reference>
<dbReference type="Pfam" id="PF06965">
    <property type="entry name" value="Na_H_antiport_1"/>
    <property type="match status" value="1"/>
</dbReference>
<name>A0A6J6MN35_9ZZZZ</name>
<feature type="transmembrane region" description="Helical" evidence="6">
    <location>
        <begin position="310"/>
        <end position="330"/>
    </location>
</feature>
<organism evidence="8">
    <name type="scientific">freshwater metagenome</name>
    <dbReference type="NCBI Taxonomy" id="449393"/>
    <lineage>
        <taxon>unclassified sequences</taxon>
        <taxon>metagenomes</taxon>
        <taxon>ecological metagenomes</taxon>
    </lineage>
</organism>
<comment type="subcellular location">
    <subcellularLocation>
        <location evidence="1">Cell inner membrane</location>
        <topology evidence="1">Multi-pass membrane protein</topology>
    </subcellularLocation>
</comment>
<evidence type="ECO:0000313" key="10">
    <source>
        <dbReference type="EMBL" id="CAB4860776.1"/>
    </source>
</evidence>
<feature type="transmembrane region" description="Helical" evidence="6">
    <location>
        <begin position="145"/>
        <end position="166"/>
    </location>
</feature>
<dbReference type="AlphaFoldDB" id="A0A6J6MN35"/>
<evidence type="ECO:0000256" key="6">
    <source>
        <dbReference type="SAM" id="Phobius"/>
    </source>
</evidence>
<evidence type="ECO:0000256" key="5">
    <source>
        <dbReference type="ARBA" id="ARBA00023136"/>
    </source>
</evidence>
<evidence type="ECO:0000313" key="7">
    <source>
        <dbReference type="EMBL" id="CAB4597082.1"/>
    </source>
</evidence>
<feature type="transmembrane region" description="Helical" evidence="6">
    <location>
        <begin position="117"/>
        <end position="136"/>
    </location>
</feature>
<dbReference type="EMBL" id="CAEZZS010000036">
    <property type="protein sequence ID" value="CAB4778840.1"/>
    <property type="molecule type" value="Genomic_DNA"/>
</dbReference>